<feature type="region of interest" description="Disordered" evidence="7">
    <location>
        <begin position="187"/>
        <end position="225"/>
    </location>
</feature>
<dbReference type="PANTHER" id="PTHR47797">
    <property type="entry name" value="DEHYDROGENASE, PUTATIVE (AFU_ORTHOLOGUE AFUA_8G05805)-RELATED"/>
    <property type="match status" value="1"/>
</dbReference>
<feature type="chain" id="PRO_5022774068" description="DOMON domain-containing protein" evidence="9">
    <location>
        <begin position="27"/>
        <end position="454"/>
    </location>
</feature>
<dbReference type="Gene3D" id="2.60.40.1210">
    <property type="entry name" value="Cellobiose dehydrogenase, cytochrome domain"/>
    <property type="match status" value="1"/>
</dbReference>
<dbReference type="Pfam" id="PF03188">
    <property type="entry name" value="Cytochrom_B561"/>
    <property type="match status" value="1"/>
</dbReference>
<evidence type="ECO:0000259" key="10">
    <source>
        <dbReference type="PROSITE" id="PS50836"/>
    </source>
</evidence>
<dbReference type="InterPro" id="IPR006593">
    <property type="entry name" value="Cyt_b561/ferric_Rdtase_TM"/>
</dbReference>
<gene>
    <name evidence="11" type="ORF">FA15DRAFT_667538</name>
</gene>
<dbReference type="InterPro" id="IPR005018">
    <property type="entry name" value="DOMON_domain"/>
</dbReference>
<dbReference type="CDD" id="cd08760">
    <property type="entry name" value="Cyt_b561_FRRS1_like"/>
    <property type="match status" value="1"/>
</dbReference>
<feature type="domain" description="DOMON" evidence="10">
    <location>
        <begin position="36"/>
        <end position="155"/>
    </location>
</feature>
<evidence type="ECO:0000256" key="7">
    <source>
        <dbReference type="SAM" id="MobiDB-lite"/>
    </source>
</evidence>
<accession>A0A5C3L0Z5</accession>
<evidence type="ECO:0000256" key="4">
    <source>
        <dbReference type="ARBA" id="ARBA00022982"/>
    </source>
</evidence>
<proteinExistence type="predicted"/>
<feature type="transmembrane region" description="Helical" evidence="8">
    <location>
        <begin position="343"/>
        <end position="364"/>
    </location>
</feature>
<evidence type="ECO:0000256" key="2">
    <source>
        <dbReference type="ARBA" id="ARBA00022448"/>
    </source>
</evidence>
<evidence type="ECO:0000256" key="9">
    <source>
        <dbReference type="SAM" id="SignalP"/>
    </source>
</evidence>
<dbReference type="PANTHER" id="PTHR47797:SF3">
    <property type="entry name" value="CYTOCHROME B561 DOMAIN-CONTAINING PROTEIN"/>
    <property type="match status" value="1"/>
</dbReference>
<evidence type="ECO:0000256" key="6">
    <source>
        <dbReference type="ARBA" id="ARBA00023136"/>
    </source>
</evidence>
<keyword evidence="12" id="KW-1185">Reference proteome</keyword>
<dbReference type="GO" id="GO:0016020">
    <property type="term" value="C:membrane"/>
    <property type="evidence" value="ECO:0007669"/>
    <property type="project" value="UniProtKB-SubCell"/>
</dbReference>
<dbReference type="Proteomes" id="UP000307440">
    <property type="component" value="Unassembled WGS sequence"/>
</dbReference>
<feature type="transmembrane region" description="Helical" evidence="8">
    <location>
        <begin position="304"/>
        <end position="323"/>
    </location>
</feature>
<keyword evidence="9" id="KW-0732">Signal</keyword>
<keyword evidence="4" id="KW-0249">Electron transport</keyword>
<evidence type="ECO:0000256" key="5">
    <source>
        <dbReference type="ARBA" id="ARBA00022989"/>
    </source>
</evidence>
<evidence type="ECO:0000313" key="12">
    <source>
        <dbReference type="Proteomes" id="UP000307440"/>
    </source>
</evidence>
<dbReference type="SMART" id="SM00665">
    <property type="entry name" value="B561"/>
    <property type="match status" value="1"/>
</dbReference>
<evidence type="ECO:0000256" key="1">
    <source>
        <dbReference type="ARBA" id="ARBA00004370"/>
    </source>
</evidence>
<dbReference type="SUPFAM" id="SSF49344">
    <property type="entry name" value="CBD9-like"/>
    <property type="match status" value="1"/>
</dbReference>
<dbReference type="STRING" id="230819.A0A5C3L0Z5"/>
<keyword evidence="3 8" id="KW-0812">Transmembrane</keyword>
<comment type="subcellular location">
    <subcellularLocation>
        <location evidence="1">Membrane</location>
    </subcellularLocation>
</comment>
<evidence type="ECO:0000313" key="11">
    <source>
        <dbReference type="EMBL" id="TFK26447.1"/>
    </source>
</evidence>
<keyword evidence="5 8" id="KW-1133">Transmembrane helix</keyword>
<evidence type="ECO:0000256" key="3">
    <source>
        <dbReference type="ARBA" id="ARBA00022692"/>
    </source>
</evidence>
<feature type="transmembrane region" description="Helical" evidence="8">
    <location>
        <begin position="384"/>
        <end position="402"/>
    </location>
</feature>
<feature type="transmembrane region" description="Helical" evidence="8">
    <location>
        <begin position="231"/>
        <end position="250"/>
    </location>
</feature>
<dbReference type="Pfam" id="PF16010">
    <property type="entry name" value="CDH-cyt"/>
    <property type="match status" value="1"/>
</dbReference>
<reference evidence="11 12" key="1">
    <citation type="journal article" date="2019" name="Nat. Ecol. Evol.">
        <title>Megaphylogeny resolves global patterns of mushroom evolution.</title>
        <authorList>
            <person name="Varga T."/>
            <person name="Krizsan K."/>
            <person name="Foldi C."/>
            <person name="Dima B."/>
            <person name="Sanchez-Garcia M."/>
            <person name="Sanchez-Ramirez S."/>
            <person name="Szollosi G.J."/>
            <person name="Szarkandi J.G."/>
            <person name="Papp V."/>
            <person name="Albert L."/>
            <person name="Andreopoulos W."/>
            <person name="Angelini C."/>
            <person name="Antonin V."/>
            <person name="Barry K.W."/>
            <person name="Bougher N.L."/>
            <person name="Buchanan P."/>
            <person name="Buyck B."/>
            <person name="Bense V."/>
            <person name="Catcheside P."/>
            <person name="Chovatia M."/>
            <person name="Cooper J."/>
            <person name="Damon W."/>
            <person name="Desjardin D."/>
            <person name="Finy P."/>
            <person name="Geml J."/>
            <person name="Haridas S."/>
            <person name="Hughes K."/>
            <person name="Justo A."/>
            <person name="Karasinski D."/>
            <person name="Kautmanova I."/>
            <person name="Kiss B."/>
            <person name="Kocsube S."/>
            <person name="Kotiranta H."/>
            <person name="LaButti K.M."/>
            <person name="Lechner B.E."/>
            <person name="Liimatainen K."/>
            <person name="Lipzen A."/>
            <person name="Lukacs Z."/>
            <person name="Mihaltcheva S."/>
            <person name="Morgado L.N."/>
            <person name="Niskanen T."/>
            <person name="Noordeloos M.E."/>
            <person name="Ohm R.A."/>
            <person name="Ortiz-Santana B."/>
            <person name="Ovrebo C."/>
            <person name="Racz N."/>
            <person name="Riley R."/>
            <person name="Savchenko A."/>
            <person name="Shiryaev A."/>
            <person name="Soop K."/>
            <person name="Spirin V."/>
            <person name="Szebenyi C."/>
            <person name="Tomsovsky M."/>
            <person name="Tulloss R.E."/>
            <person name="Uehling J."/>
            <person name="Grigoriev I.V."/>
            <person name="Vagvolgyi C."/>
            <person name="Papp T."/>
            <person name="Martin F.M."/>
            <person name="Miettinen O."/>
            <person name="Hibbett D.S."/>
            <person name="Nagy L.G."/>
        </authorList>
    </citation>
    <scope>NUCLEOTIDE SEQUENCE [LARGE SCALE GENOMIC DNA]</scope>
    <source>
        <strain evidence="11 12">CBS 121175</strain>
    </source>
</reference>
<feature type="signal peptide" evidence="9">
    <location>
        <begin position="1"/>
        <end position="26"/>
    </location>
</feature>
<dbReference type="SMART" id="SM00664">
    <property type="entry name" value="DoH"/>
    <property type="match status" value="1"/>
</dbReference>
<dbReference type="PROSITE" id="PS50836">
    <property type="entry name" value="DOMON"/>
    <property type="match status" value="1"/>
</dbReference>
<sequence length="454" mass="51138">MLSLHLGRLPVLLLWICLAFVTRVKALTGDSSCYEQLPYVSFCINATVENDLITYQLTNKLDPPEKVGWMGIGFGVQMTKTHMVVLWKNGDNSMTVSHRYAMYYMEPYVLKDPPRVAKPVEPKLSAWHPQNSTTFAFQIPYNQTHPEKKLIWAYGRGRPSGESYNSHIYRHTAIGYFDIDLTKGISGEPVKKPTTKPSTGKDDKHPAAGGKTNPGTPQPSTPKHDTHGKTVLVHAFLLTLGFLVFLPIGVLTGRWTRTISPIWFKVHWILNWALALPVILIGWVLGPIAVNQRNGPHFSDSHKAWGTVIVSVYLVQVLLGRHIHNRRAERIPSVKLNRPAGNITHVVLGLFILGISFVQVKTGLDKLQRSSEFMKTAEWGSRLWNFWVVAVPFIYVVGLYFLPKQFQQERAGALPDTDGGYVILSETSQTPTNRLVFEARDQDLEDVRKPLNQS</sequence>
<name>A0A5C3L0Z5_COPMA</name>
<organism evidence="11 12">
    <name type="scientific">Coprinopsis marcescibilis</name>
    <name type="common">Agaric fungus</name>
    <name type="synonym">Psathyrella marcescibilis</name>
    <dbReference type="NCBI Taxonomy" id="230819"/>
    <lineage>
        <taxon>Eukaryota</taxon>
        <taxon>Fungi</taxon>
        <taxon>Dikarya</taxon>
        <taxon>Basidiomycota</taxon>
        <taxon>Agaricomycotina</taxon>
        <taxon>Agaricomycetes</taxon>
        <taxon>Agaricomycetidae</taxon>
        <taxon>Agaricales</taxon>
        <taxon>Agaricineae</taxon>
        <taxon>Psathyrellaceae</taxon>
        <taxon>Coprinopsis</taxon>
    </lineage>
</organism>
<dbReference type="CDD" id="cd09630">
    <property type="entry name" value="CDH_like_cytochrome"/>
    <property type="match status" value="1"/>
</dbReference>
<feature type="transmembrane region" description="Helical" evidence="8">
    <location>
        <begin position="262"/>
        <end position="284"/>
    </location>
</feature>
<keyword evidence="2" id="KW-0813">Transport</keyword>
<dbReference type="Gene3D" id="1.20.120.1770">
    <property type="match status" value="1"/>
</dbReference>
<dbReference type="AlphaFoldDB" id="A0A5C3L0Z5"/>
<dbReference type="InterPro" id="IPR015920">
    <property type="entry name" value="Cellobiose_DH-like_cyt"/>
</dbReference>
<keyword evidence="6 8" id="KW-0472">Membrane</keyword>
<protein>
    <recommendedName>
        <fullName evidence="10">DOMON domain-containing protein</fullName>
    </recommendedName>
</protein>
<dbReference type="EMBL" id="ML210175">
    <property type="protein sequence ID" value="TFK26447.1"/>
    <property type="molecule type" value="Genomic_DNA"/>
</dbReference>
<evidence type="ECO:0000256" key="8">
    <source>
        <dbReference type="SAM" id="Phobius"/>
    </source>
</evidence>
<dbReference type="OrthoDB" id="19261at2759"/>